<dbReference type="GO" id="GO:0003777">
    <property type="term" value="F:microtubule motor activity"/>
    <property type="evidence" value="ECO:0007669"/>
    <property type="project" value="InterPro"/>
</dbReference>
<dbReference type="PROSITE" id="PS00411">
    <property type="entry name" value="KINESIN_MOTOR_1"/>
    <property type="match status" value="1"/>
</dbReference>
<feature type="coiled-coil region" evidence="7">
    <location>
        <begin position="1148"/>
        <end position="1277"/>
    </location>
</feature>
<keyword evidence="11" id="KW-1185">Reference proteome</keyword>
<dbReference type="GO" id="GO:0005737">
    <property type="term" value="C:cytoplasm"/>
    <property type="evidence" value="ECO:0007669"/>
    <property type="project" value="UniProtKB-SubCell"/>
</dbReference>
<feature type="compositionally biased region" description="Polar residues" evidence="8">
    <location>
        <begin position="297"/>
        <end position="319"/>
    </location>
</feature>
<organism evidence="10 11">
    <name type="scientific">Piloderma croceum (strain F 1598)</name>
    <dbReference type="NCBI Taxonomy" id="765440"/>
    <lineage>
        <taxon>Eukaryota</taxon>
        <taxon>Fungi</taxon>
        <taxon>Dikarya</taxon>
        <taxon>Basidiomycota</taxon>
        <taxon>Agaricomycotina</taxon>
        <taxon>Agaricomycetes</taxon>
        <taxon>Agaricomycetidae</taxon>
        <taxon>Atheliales</taxon>
        <taxon>Atheliaceae</taxon>
        <taxon>Piloderma</taxon>
    </lineage>
</organism>
<dbReference type="InterPro" id="IPR001752">
    <property type="entry name" value="Kinesin_motor_dom"/>
</dbReference>
<reference evidence="11" key="2">
    <citation type="submission" date="2015-01" db="EMBL/GenBank/DDBJ databases">
        <title>Evolutionary Origins and Diversification of the Mycorrhizal Mutualists.</title>
        <authorList>
            <consortium name="DOE Joint Genome Institute"/>
            <consortium name="Mycorrhizal Genomics Consortium"/>
            <person name="Kohler A."/>
            <person name="Kuo A."/>
            <person name="Nagy L.G."/>
            <person name="Floudas D."/>
            <person name="Copeland A."/>
            <person name="Barry K.W."/>
            <person name="Cichocki N."/>
            <person name="Veneault-Fourrey C."/>
            <person name="LaButti K."/>
            <person name="Lindquist E.A."/>
            <person name="Lipzen A."/>
            <person name="Lundell T."/>
            <person name="Morin E."/>
            <person name="Murat C."/>
            <person name="Riley R."/>
            <person name="Ohm R."/>
            <person name="Sun H."/>
            <person name="Tunlid A."/>
            <person name="Henrissat B."/>
            <person name="Grigoriev I.V."/>
            <person name="Hibbett D.S."/>
            <person name="Martin F."/>
        </authorList>
    </citation>
    <scope>NUCLEOTIDE SEQUENCE [LARGE SCALE GENOMIC DNA]</scope>
    <source>
        <strain evidence="11">F 1598</strain>
    </source>
</reference>
<dbReference type="InterPro" id="IPR027417">
    <property type="entry name" value="P-loop_NTPase"/>
</dbReference>
<accession>A0A0C3F4B9</accession>
<evidence type="ECO:0000256" key="6">
    <source>
        <dbReference type="PROSITE-ProRule" id="PRU00283"/>
    </source>
</evidence>
<feature type="compositionally biased region" description="Low complexity" evidence="8">
    <location>
        <begin position="927"/>
        <end position="976"/>
    </location>
</feature>
<feature type="region of interest" description="Disordered" evidence="8">
    <location>
        <begin position="1755"/>
        <end position="1856"/>
    </location>
</feature>
<dbReference type="GO" id="GO:0005524">
    <property type="term" value="F:ATP binding"/>
    <property type="evidence" value="ECO:0007669"/>
    <property type="project" value="UniProtKB-UniRule"/>
</dbReference>
<feature type="coiled-coil region" evidence="7">
    <location>
        <begin position="1495"/>
        <end position="1526"/>
    </location>
</feature>
<dbReference type="EMBL" id="KN833008">
    <property type="protein sequence ID" value="KIM79585.1"/>
    <property type="molecule type" value="Genomic_DNA"/>
</dbReference>
<dbReference type="GO" id="GO:0008017">
    <property type="term" value="F:microtubule binding"/>
    <property type="evidence" value="ECO:0007669"/>
    <property type="project" value="InterPro"/>
</dbReference>
<keyword evidence="3 6" id="KW-0547">Nucleotide-binding</keyword>
<feature type="coiled-coil region" evidence="7">
    <location>
        <begin position="696"/>
        <end position="779"/>
    </location>
</feature>
<dbReference type="PROSITE" id="PS50067">
    <property type="entry name" value="KINESIN_MOTOR_2"/>
    <property type="match status" value="1"/>
</dbReference>
<proteinExistence type="inferred from homology"/>
<keyword evidence="5 7" id="KW-0175">Coiled coil</keyword>
<feature type="region of interest" description="Disordered" evidence="8">
    <location>
        <begin position="1962"/>
        <end position="1981"/>
    </location>
</feature>
<feature type="compositionally biased region" description="Low complexity" evidence="8">
    <location>
        <begin position="1807"/>
        <end position="1830"/>
    </location>
</feature>
<feature type="coiled-coil region" evidence="7">
    <location>
        <begin position="523"/>
        <end position="557"/>
    </location>
</feature>
<comment type="similarity">
    <text evidence="6">Belongs to the TRAFAC class myosin-kinesin ATPase superfamily. Kinesin family.</text>
</comment>
<dbReference type="Proteomes" id="UP000054166">
    <property type="component" value="Unassembled WGS sequence"/>
</dbReference>
<dbReference type="PANTHER" id="PTHR47969">
    <property type="entry name" value="CHROMOSOME-ASSOCIATED KINESIN KIF4A-RELATED"/>
    <property type="match status" value="1"/>
</dbReference>
<dbReference type="GO" id="GO:0051231">
    <property type="term" value="P:spindle elongation"/>
    <property type="evidence" value="ECO:0007669"/>
    <property type="project" value="TreeGrafter"/>
</dbReference>
<keyword evidence="4 6" id="KW-0067">ATP-binding</keyword>
<evidence type="ECO:0000256" key="2">
    <source>
        <dbReference type="ARBA" id="ARBA00022490"/>
    </source>
</evidence>
<dbReference type="SUPFAM" id="SSF52540">
    <property type="entry name" value="P-loop containing nucleoside triphosphate hydrolases"/>
    <property type="match status" value="1"/>
</dbReference>
<dbReference type="PRINTS" id="PR00380">
    <property type="entry name" value="KINESINHEAVY"/>
</dbReference>
<dbReference type="InterPro" id="IPR027640">
    <property type="entry name" value="Kinesin-like_fam"/>
</dbReference>
<evidence type="ECO:0000256" key="5">
    <source>
        <dbReference type="ARBA" id="ARBA00023054"/>
    </source>
</evidence>
<feature type="region of interest" description="Disordered" evidence="8">
    <location>
        <begin position="872"/>
        <end position="913"/>
    </location>
</feature>
<dbReference type="SMART" id="SM00129">
    <property type="entry name" value="KISc"/>
    <property type="match status" value="1"/>
</dbReference>
<evidence type="ECO:0000259" key="9">
    <source>
        <dbReference type="PROSITE" id="PS50067"/>
    </source>
</evidence>
<comment type="subcellular location">
    <subcellularLocation>
        <location evidence="1">Cytoplasm</location>
    </subcellularLocation>
</comment>
<feature type="domain" description="Kinesin motor" evidence="9">
    <location>
        <begin position="15"/>
        <end position="468"/>
    </location>
</feature>
<feature type="region of interest" description="Disordered" evidence="8">
    <location>
        <begin position="926"/>
        <end position="987"/>
    </location>
</feature>
<feature type="compositionally biased region" description="Pro residues" evidence="8">
    <location>
        <begin position="1786"/>
        <end position="1803"/>
    </location>
</feature>
<evidence type="ECO:0000313" key="10">
    <source>
        <dbReference type="EMBL" id="KIM79585.1"/>
    </source>
</evidence>
<feature type="compositionally biased region" description="Polar residues" evidence="8">
    <location>
        <begin position="1758"/>
        <end position="1779"/>
    </location>
</feature>
<gene>
    <name evidence="10" type="ORF">PILCRDRAFT_89977</name>
</gene>
<feature type="compositionally biased region" description="Polar residues" evidence="8">
    <location>
        <begin position="977"/>
        <end position="987"/>
    </location>
</feature>
<dbReference type="GO" id="GO:0005875">
    <property type="term" value="C:microtubule associated complex"/>
    <property type="evidence" value="ECO:0007669"/>
    <property type="project" value="TreeGrafter"/>
</dbReference>
<evidence type="ECO:0000313" key="11">
    <source>
        <dbReference type="Proteomes" id="UP000054166"/>
    </source>
</evidence>
<sequence length="1993" mass="220620">MAPPSSSSSTAATTSVQVALRIRPTTAQDATSIPARFQRTIIHAAGPTSVTVEASTAAPSAAGAATTAGTVAAPGKKQVFAFDQVHPPSITQHALFTSTAEPLVARFIEGFNCTILAYGQTSSGKTYTMTGIDLDADPSNSNNGMGIIPRAVSTIFSRARKLKEERGGAWSYSIKGSFVELYNEDLIDLLSIDDTSGGRREVQIREDKDGHIIWGGLREVQVKNAGEVMNLIRQGTSIRRTNETDMNAQSSRSHAIFSLTLTQKKYTGSGTGLPTRSSSPLPPGGRSPSRLARPGSMMQQPSSGRVSSPTFGRPSTPSFASGIGRGGLRPASAMALRPPERRDSVNADGGDEPGEWTTVVSKFHFVDLAGSERLKRTAAAGERIKEGISINSGLLALGNVISALGDPSRAKSHMAMHIPYRDSKLTRLLQDSLGGNAHTLMIACVSPAEWNAGETVNTLKYANRARNIKNRAVVNEKEDGWDDVEWLQGTVLRLRRDLKLIREGGGGGNGTIHEAPEELQGAGKKVLAQMTDLQNNYEDLREKFVERTEELTRLRRELGVKQRGSSGGALAGTAKYEEIVGPVIEEYEKTIGAMEAELSLNRAALRHTNEMVEEKEEELAVIIERHSATELYVEDLRARVSKLTEREASTEAYVRDLEEKIKSYDETSITSTESMTDLKREVARFKDTESYSSKYIADLETRLARADESVIALQQTVEKLEKESDRRREEVEVLQTRLEHLKSDGSSWRTDLEQRERKVKELEVKMAEWERKRKEAGEERLRLGSVVGEVASARKSLESLATEASSNGFSTPVSGTSTPNKVDLSLESKLVALQQTHTATLADLSSVTSKYRDALHEISDLAAQIQEAKLSNPAAPSPLTPTFPSHDMQGLSRRLTSGRSREGSESQVNGQGRRLFYRAASTDSLHSRSLSQSQSLSQELSSARSRKASTSSHGTNSSMSHSPSSRSKPNLSISLSATPINPNERSVTSLEKEIMRLQEVLHQREAEITILEGTLKEKERTPSSSPLPMTAEERLEGDVDVDSHLSPKTMNKFDEIRRSMALPNGHAEPKDESIPDSDASLQRLNELMLSMAQKESQHREVVDELTTQLSQVQRQHDELTALSRDQALNMSTELEALRSKHDDDIVKLEQVQQREAELAEALTKAEVDHAADVEGLRAEHEKAMLAKEAEMDELLARTKEEHGVAITALNEQLSQASTALEKAHQEHTEAFGKLATEHEEELQRRLREASDVLERTVKEHEDILKQVKVEHDETLKQKTEEASAALQHTEEEYYNLLAKLRSDHSEALEKQKTDAAATLERLREEHAGELRMAEIAREGSLTESQSSQAAALKDLQDEHAAAIARKETSFTEDIENLRAEHARMLATKDEDHRSKRDSLKAEHASTLARLRHESELEIERLTAALKKSQDDATMTFAKAKEEHEATVQALHEKHASVVQEVEQSHQTELIKLRSIHDDAMSNTDAKAEQERTSLLQSHTEEMVKLKADYQAAIAEATANLVATQEQHRQDLEESRTQREHLVTQHKDTLARSLAELERQHLTEREVLAKDHDLRVQQLEDHRAAADESKAQSDKLLVEERAQSATAFAALEKEHSAERDVLHGNHDQLAQKFASYKSAAEEVAAGHELALRTHEKTLNDKTNSIAKMEQQLSGAQSERADLQSEVAKLRAELKTTRADKAKLTQEVSKREALAGELDRHRSVLAEVQENLQRIRDEKDSIQTQKAKQETMVRDLQAQLARQSSTPSAPTTVDRNLSYTRANGLPPMKLPPPTPPPSAPPPPAPRNGDSISSQSSVVRSSTTSSRESQLDSPATPSTSIAHSLTNGQISTSPTDAKVSAQLEQQAKHIEEQDAMIKTLNKQLSHCETDLQAHMDLVSTLETSLGDSEKNLRKARMHATELARERDTLTSQIESLRSELQGAKRETDIVRRSIAEEKQTLEQRLDEERKAKERARQQLDTRMEELQKRKSKFACL</sequence>
<keyword evidence="6" id="KW-0505">Motor protein</keyword>
<dbReference type="InterPro" id="IPR036961">
    <property type="entry name" value="Kinesin_motor_dom_sf"/>
</dbReference>
<dbReference type="InParanoid" id="A0A0C3F4B9"/>
<dbReference type="STRING" id="765440.A0A0C3F4B9"/>
<evidence type="ECO:0000256" key="1">
    <source>
        <dbReference type="ARBA" id="ARBA00004496"/>
    </source>
</evidence>
<dbReference type="GO" id="GO:0007018">
    <property type="term" value="P:microtubule-based movement"/>
    <property type="evidence" value="ECO:0007669"/>
    <property type="project" value="InterPro"/>
</dbReference>
<dbReference type="Gene3D" id="3.40.850.10">
    <property type="entry name" value="Kinesin motor domain"/>
    <property type="match status" value="1"/>
</dbReference>
<feature type="binding site" evidence="6">
    <location>
        <begin position="119"/>
        <end position="126"/>
    </location>
    <ligand>
        <name>ATP</name>
        <dbReference type="ChEBI" id="CHEBI:30616"/>
    </ligand>
</feature>
<feature type="region of interest" description="Disordered" evidence="8">
    <location>
        <begin position="266"/>
        <end position="353"/>
    </location>
</feature>
<evidence type="ECO:0000256" key="7">
    <source>
        <dbReference type="SAM" id="Coils"/>
    </source>
</evidence>
<evidence type="ECO:0000256" key="4">
    <source>
        <dbReference type="ARBA" id="ARBA00022840"/>
    </source>
</evidence>
<feature type="coiled-coil region" evidence="7">
    <location>
        <begin position="987"/>
        <end position="1021"/>
    </location>
</feature>
<dbReference type="GO" id="GO:0007052">
    <property type="term" value="P:mitotic spindle organization"/>
    <property type="evidence" value="ECO:0007669"/>
    <property type="project" value="TreeGrafter"/>
</dbReference>
<protein>
    <recommendedName>
        <fullName evidence="9">Kinesin motor domain-containing protein</fullName>
    </recommendedName>
</protein>
<feature type="compositionally biased region" description="Polar residues" evidence="8">
    <location>
        <begin position="1832"/>
        <end position="1852"/>
    </location>
</feature>
<evidence type="ECO:0000256" key="3">
    <source>
        <dbReference type="ARBA" id="ARBA00022741"/>
    </source>
</evidence>
<dbReference type="OrthoDB" id="3176171at2759"/>
<keyword evidence="2" id="KW-0963">Cytoplasm</keyword>
<reference evidence="10 11" key="1">
    <citation type="submission" date="2014-04" db="EMBL/GenBank/DDBJ databases">
        <authorList>
            <consortium name="DOE Joint Genome Institute"/>
            <person name="Kuo A."/>
            <person name="Tarkka M."/>
            <person name="Buscot F."/>
            <person name="Kohler A."/>
            <person name="Nagy L.G."/>
            <person name="Floudas D."/>
            <person name="Copeland A."/>
            <person name="Barry K.W."/>
            <person name="Cichocki N."/>
            <person name="Veneault-Fourrey C."/>
            <person name="LaButti K."/>
            <person name="Lindquist E.A."/>
            <person name="Lipzen A."/>
            <person name="Lundell T."/>
            <person name="Morin E."/>
            <person name="Murat C."/>
            <person name="Sun H."/>
            <person name="Tunlid A."/>
            <person name="Henrissat B."/>
            <person name="Grigoriev I.V."/>
            <person name="Hibbett D.S."/>
            <person name="Martin F."/>
            <person name="Nordberg H.P."/>
            <person name="Cantor M.N."/>
            <person name="Hua S.X."/>
        </authorList>
    </citation>
    <scope>NUCLEOTIDE SEQUENCE [LARGE SCALE GENOMIC DNA]</scope>
    <source>
        <strain evidence="10 11">F 1598</strain>
    </source>
</reference>
<evidence type="ECO:0000256" key="8">
    <source>
        <dbReference type="SAM" id="MobiDB-lite"/>
    </source>
</evidence>
<dbReference type="Pfam" id="PF00225">
    <property type="entry name" value="Kinesin"/>
    <property type="match status" value="2"/>
</dbReference>
<dbReference type="PANTHER" id="PTHR47969:SF15">
    <property type="entry name" value="CHROMOSOME-ASSOCIATED KINESIN KIF4A-RELATED"/>
    <property type="match status" value="1"/>
</dbReference>
<name>A0A0C3F4B9_PILCF</name>
<dbReference type="HOGENOM" id="CLU_001982_0_0_1"/>
<dbReference type="InterPro" id="IPR019821">
    <property type="entry name" value="Kinesin_motor_CS"/>
</dbReference>